<keyword evidence="5" id="KW-1185">Reference proteome</keyword>
<feature type="chain" id="PRO_5002135532" description="Choice-of-anchor A domain-containing protein" evidence="2">
    <location>
        <begin position="22"/>
        <end position="629"/>
    </location>
</feature>
<dbReference type="InterPro" id="IPR026588">
    <property type="entry name" value="Choice_anch_A"/>
</dbReference>
<feature type="compositionally biased region" description="Basic residues" evidence="1">
    <location>
        <begin position="577"/>
        <end position="592"/>
    </location>
</feature>
<evidence type="ECO:0000256" key="2">
    <source>
        <dbReference type="SAM" id="SignalP"/>
    </source>
</evidence>
<keyword evidence="2" id="KW-0732">Signal</keyword>
<gene>
    <name evidence="4" type="primary">PARPA_14260.1 scaffold 48946</name>
</gene>
<dbReference type="OrthoDB" id="2280597at2759"/>
<feature type="compositionally biased region" description="Acidic residues" evidence="1">
    <location>
        <begin position="545"/>
        <end position="562"/>
    </location>
</feature>
<evidence type="ECO:0000313" key="5">
    <source>
        <dbReference type="Proteomes" id="UP000054107"/>
    </source>
</evidence>
<proteinExistence type="predicted"/>
<name>A0A0B7NMY3_9FUNG</name>
<sequence length="629" mass="69237">MKYWVTTAIVCLVLSHVNVNAAEVSKLRSPQCVADLMRNQVNMMQHFNGIFGDFSIKGSTTASMYGPIAALNITSSGYSYNSRSKMDCGSKNYVMRLGLMSKNAQVQGDINGDIWTENGSIDTKGTDNCAFDALSRIQHPSQDLLQSLFSFAPTTIRETSAKLSRLAPDTAIASVSNGLVSVSNARSFNGYRVLKLPACSDRACAVASRLETNPNVLKGANTWTGQYKNGVLPDEMIVFNIPVYVGGTFTISTLDVNKGISPCQAIFNFYAVNQAGNPVSDPNASFTLVRSAGVVIAGTILAPQARIIDASTGSFGGQLITLQSYEGHGADIKDFDYASKGQCTSRSLCWPIVKPPRVVTAVVTATALETVISTVKTENAVSMTIVENRAAVPAPSVVVTETVTLNLPSANSAQVFKPVAFYAHNRKDEDIRDERRDMETVTDRKVKIMHETVTHTFTRTHLKNYDVTKTMTIEAVQEDFLVTFSTELFTTTVTPTKTLSSPPETAQDAPFPSEIIDVFGINYSSDAFTTEDCASENGNDKNENDNDEDENDDEDYEYEDHEDYGNDSKGKDDQVKKKEHHHHEGKKHWNKSKPIKGYYEEVDCYWRDILETTICMTHTNEEFSSATYE</sequence>
<evidence type="ECO:0000259" key="3">
    <source>
        <dbReference type="Pfam" id="PF20597"/>
    </source>
</evidence>
<protein>
    <recommendedName>
        <fullName evidence="3">Choice-of-anchor A domain-containing protein</fullName>
    </recommendedName>
</protein>
<feature type="region of interest" description="Disordered" evidence="1">
    <location>
        <begin position="530"/>
        <end position="592"/>
    </location>
</feature>
<dbReference type="Pfam" id="PF20597">
    <property type="entry name" value="pAdhesive_15"/>
    <property type="match status" value="1"/>
</dbReference>
<feature type="signal peptide" evidence="2">
    <location>
        <begin position="1"/>
        <end position="21"/>
    </location>
</feature>
<feature type="compositionally biased region" description="Basic and acidic residues" evidence="1">
    <location>
        <begin position="563"/>
        <end position="576"/>
    </location>
</feature>
<dbReference type="EMBL" id="LN734150">
    <property type="protein sequence ID" value="CEP19941.1"/>
    <property type="molecule type" value="Genomic_DNA"/>
</dbReference>
<evidence type="ECO:0000256" key="1">
    <source>
        <dbReference type="SAM" id="MobiDB-lite"/>
    </source>
</evidence>
<dbReference type="AlphaFoldDB" id="A0A0B7NMY3"/>
<accession>A0A0B7NMY3</accession>
<dbReference type="Proteomes" id="UP000054107">
    <property type="component" value="Unassembled WGS sequence"/>
</dbReference>
<evidence type="ECO:0000313" key="4">
    <source>
        <dbReference type="EMBL" id="CEP19941.1"/>
    </source>
</evidence>
<organism evidence="4 5">
    <name type="scientific">Parasitella parasitica</name>
    <dbReference type="NCBI Taxonomy" id="35722"/>
    <lineage>
        <taxon>Eukaryota</taxon>
        <taxon>Fungi</taxon>
        <taxon>Fungi incertae sedis</taxon>
        <taxon>Mucoromycota</taxon>
        <taxon>Mucoromycotina</taxon>
        <taxon>Mucoromycetes</taxon>
        <taxon>Mucorales</taxon>
        <taxon>Mucorineae</taxon>
        <taxon>Mucoraceae</taxon>
        <taxon>Parasitella</taxon>
    </lineage>
</organism>
<dbReference type="STRING" id="35722.A0A0B7NMY3"/>
<reference evidence="4 5" key="1">
    <citation type="submission" date="2014-09" db="EMBL/GenBank/DDBJ databases">
        <authorList>
            <person name="Ellenberger Sabrina"/>
        </authorList>
    </citation>
    <scope>NUCLEOTIDE SEQUENCE [LARGE SCALE GENOMIC DNA]</scope>
    <source>
        <strain evidence="4 5">CBS 412.66</strain>
    </source>
</reference>
<feature type="domain" description="Choice-of-anchor A" evidence="3">
    <location>
        <begin position="43"/>
        <end position="321"/>
    </location>
</feature>